<keyword evidence="2" id="KW-0472">Membrane</keyword>
<feature type="signal peptide" evidence="3">
    <location>
        <begin position="1"/>
        <end position="26"/>
    </location>
</feature>
<evidence type="ECO:0000313" key="5">
    <source>
        <dbReference type="Proteomes" id="UP001626550"/>
    </source>
</evidence>
<protein>
    <submittedName>
        <fullName evidence="4">Uncharacterized protein</fullName>
    </submittedName>
</protein>
<dbReference type="AlphaFoldDB" id="A0ABD2PTF7"/>
<keyword evidence="2" id="KW-0812">Transmembrane</keyword>
<evidence type="ECO:0000256" key="3">
    <source>
        <dbReference type="SAM" id="SignalP"/>
    </source>
</evidence>
<keyword evidence="3" id="KW-0732">Signal</keyword>
<feature type="compositionally biased region" description="Basic and acidic residues" evidence="1">
    <location>
        <begin position="361"/>
        <end position="370"/>
    </location>
</feature>
<feature type="region of interest" description="Disordered" evidence="1">
    <location>
        <begin position="361"/>
        <end position="381"/>
    </location>
</feature>
<feature type="compositionally biased region" description="Acidic residues" evidence="1">
    <location>
        <begin position="165"/>
        <end position="179"/>
    </location>
</feature>
<keyword evidence="2" id="KW-1133">Transmembrane helix</keyword>
<sequence>MKNNQFWSAALAFLLVFFSSSSSASSFEPEQVNSSIVAFGPVDEFIGNSISIYYILLGCLYEDVCQPHETCHNGTSFPLSTVIFHLDGLFGKCLDEEKAELATLEQDEFSPNQLSLLFENLPEPSSDISWTSLLTQCRIRSLIFAIKVDLPLSTIDSVCNQPNDEPVDSDSKTEEEDDFSSQMLARSDKRSYFRFTQPDDSNVKAIQPTAMEIEKEDSLIDGNVDEEERIKLTFPEPMEETDGILSNIAENLQDEFEPESVQLSPDGKNLEIDLGETVERPKRFADMNMIDGGLNKRASSSEVQHSVNAKSWKIILIGASIAAGVVILVGAISAPFLVRRLRGNSAITLKTKAADDEEKFLKDTEKKSDSTEGSDILGPLGSDAQKIMNEAKNSAKGFISSASEYLAKLKKDCQGNESTKVNITTFW</sequence>
<feature type="region of interest" description="Disordered" evidence="1">
    <location>
        <begin position="157"/>
        <end position="183"/>
    </location>
</feature>
<proteinExistence type="predicted"/>
<feature type="transmembrane region" description="Helical" evidence="2">
    <location>
        <begin position="314"/>
        <end position="338"/>
    </location>
</feature>
<dbReference type="EMBL" id="JBJKFK010002690">
    <property type="protein sequence ID" value="KAL3310726.1"/>
    <property type="molecule type" value="Genomic_DNA"/>
</dbReference>
<name>A0ABD2PTF7_9PLAT</name>
<evidence type="ECO:0000256" key="1">
    <source>
        <dbReference type="SAM" id="MobiDB-lite"/>
    </source>
</evidence>
<accession>A0ABD2PTF7</accession>
<feature type="chain" id="PRO_5044853896" evidence="3">
    <location>
        <begin position="27"/>
        <end position="427"/>
    </location>
</feature>
<keyword evidence="5" id="KW-1185">Reference proteome</keyword>
<evidence type="ECO:0000313" key="4">
    <source>
        <dbReference type="EMBL" id="KAL3310726.1"/>
    </source>
</evidence>
<gene>
    <name evidence="4" type="ORF">Ciccas_010704</name>
</gene>
<evidence type="ECO:0000256" key="2">
    <source>
        <dbReference type="SAM" id="Phobius"/>
    </source>
</evidence>
<reference evidence="4 5" key="1">
    <citation type="submission" date="2024-11" db="EMBL/GenBank/DDBJ databases">
        <title>Adaptive evolution of stress response genes in parasites aligns with host niche diversity.</title>
        <authorList>
            <person name="Hahn C."/>
            <person name="Resl P."/>
        </authorList>
    </citation>
    <scope>NUCLEOTIDE SEQUENCE [LARGE SCALE GENOMIC DNA]</scope>
    <source>
        <strain evidence="4">EGGRZ-B1_66</strain>
        <tissue evidence="4">Body</tissue>
    </source>
</reference>
<comment type="caution">
    <text evidence="4">The sequence shown here is derived from an EMBL/GenBank/DDBJ whole genome shotgun (WGS) entry which is preliminary data.</text>
</comment>
<dbReference type="Proteomes" id="UP001626550">
    <property type="component" value="Unassembled WGS sequence"/>
</dbReference>
<organism evidence="4 5">
    <name type="scientific">Cichlidogyrus casuarinus</name>
    <dbReference type="NCBI Taxonomy" id="1844966"/>
    <lineage>
        <taxon>Eukaryota</taxon>
        <taxon>Metazoa</taxon>
        <taxon>Spiralia</taxon>
        <taxon>Lophotrochozoa</taxon>
        <taxon>Platyhelminthes</taxon>
        <taxon>Monogenea</taxon>
        <taxon>Monopisthocotylea</taxon>
        <taxon>Dactylogyridea</taxon>
        <taxon>Ancyrocephalidae</taxon>
        <taxon>Cichlidogyrus</taxon>
    </lineage>
</organism>